<protein>
    <submittedName>
        <fullName evidence="1">Uncharacterized protein</fullName>
    </submittedName>
</protein>
<dbReference type="Proteomes" id="UP000024635">
    <property type="component" value="Unassembled WGS sequence"/>
</dbReference>
<dbReference type="STRING" id="53326.A0A016TVP2"/>
<dbReference type="OrthoDB" id="5857003at2759"/>
<organism evidence="1 2">
    <name type="scientific">Ancylostoma ceylanicum</name>
    <dbReference type="NCBI Taxonomy" id="53326"/>
    <lineage>
        <taxon>Eukaryota</taxon>
        <taxon>Metazoa</taxon>
        <taxon>Ecdysozoa</taxon>
        <taxon>Nematoda</taxon>
        <taxon>Chromadorea</taxon>
        <taxon>Rhabditida</taxon>
        <taxon>Rhabditina</taxon>
        <taxon>Rhabditomorpha</taxon>
        <taxon>Strongyloidea</taxon>
        <taxon>Ancylostomatidae</taxon>
        <taxon>Ancylostomatinae</taxon>
        <taxon>Ancylostoma</taxon>
    </lineage>
</organism>
<proteinExistence type="predicted"/>
<reference evidence="2" key="1">
    <citation type="journal article" date="2015" name="Nat. Genet.">
        <title>The genome and transcriptome of the zoonotic hookworm Ancylostoma ceylanicum identify infection-specific gene families.</title>
        <authorList>
            <person name="Schwarz E.M."/>
            <person name="Hu Y."/>
            <person name="Antoshechkin I."/>
            <person name="Miller M.M."/>
            <person name="Sternberg P.W."/>
            <person name="Aroian R.V."/>
        </authorList>
    </citation>
    <scope>NUCLEOTIDE SEQUENCE</scope>
    <source>
        <strain evidence="2">HY135</strain>
    </source>
</reference>
<keyword evidence="2" id="KW-1185">Reference proteome</keyword>
<gene>
    <name evidence="1" type="primary">Acey_s0073.g728</name>
    <name evidence="1" type="ORF">Y032_0073g728</name>
</gene>
<sequence>MIGDGLRQMDYLSIHEDDTSIGSDKTDRGYGRWARKRSSIRMFYDESALGDRKTEHFLSTKHQFNCCRLIVKRRLEI</sequence>
<dbReference type="AlphaFoldDB" id="A0A016TVP2"/>
<evidence type="ECO:0000313" key="2">
    <source>
        <dbReference type="Proteomes" id="UP000024635"/>
    </source>
</evidence>
<name>A0A016TVP2_9BILA</name>
<dbReference type="EMBL" id="JARK01001409">
    <property type="protein sequence ID" value="EYC06831.1"/>
    <property type="molecule type" value="Genomic_DNA"/>
</dbReference>
<evidence type="ECO:0000313" key="1">
    <source>
        <dbReference type="EMBL" id="EYC06831.1"/>
    </source>
</evidence>
<comment type="caution">
    <text evidence="1">The sequence shown here is derived from an EMBL/GenBank/DDBJ whole genome shotgun (WGS) entry which is preliminary data.</text>
</comment>
<accession>A0A016TVP2</accession>